<proteinExistence type="predicted"/>
<dbReference type="Proteomes" id="UP000004846">
    <property type="component" value="Unassembled WGS sequence"/>
</dbReference>
<comment type="subcellular location">
    <subcellularLocation>
        <location evidence="1">Cell membrane</location>
        <topology evidence="1">Multi-pass membrane protein</topology>
    </subcellularLocation>
</comment>
<dbReference type="PANTHER" id="PTHR37937:SF1">
    <property type="entry name" value="CONJUGATIVE TRANSFER: DNA TRANSPORT"/>
    <property type="match status" value="1"/>
</dbReference>
<keyword evidence="2" id="KW-1003">Cell membrane</keyword>
<name>A0A125W6P2_ENTFL</name>
<feature type="region of interest" description="Disordered" evidence="6">
    <location>
        <begin position="409"/>
        <end position="433"/>
    </location>
</feature>
<comment type="caution">
    <text evidence="9">The sequence shown here is derived from an EMBL/GenBank/DDBJ whole genome shotgun (WGS) entry which is preliminary data.</text>
</comment>
<reference evidence="9 10" key="1">
    <citation type="submission" date="2010-07" db="EMBL/GenBank/DDBJ databases">
        <authorList>
            <person name="Sid Ahmed O."/>
        </authorList>
    </citation>
    <scope>NUCLEOTIDE SEQUENCE [LARGE SCALE GENOMIC DNA]</scope>
    <source>
        <strain evidence="9 10">TX4248</strain>
    </source>
</reference>
<dbReference type="Gene3D" id="3.40.50.300">
    <property type="entry name" value="P-loop containing nucleotide triphosphate hydrolases"/>
    <property type="match status" value="2"/>
</dbReference>
<dbReference type="InterPro" id="IPR002789">
    <property type="entry name" value="HerA_central"/>
</dbReference>
<evidence type="ECO:0000259" key="8">
    <source>
        <dbReference type="SMART" id="SM00382"/>
    </source>
</evidence>
<evidence type="ECO:0000313" key="9">
    <source>
        <dbReference type="EMBL" id="EFM82856.1"/>
    </source>
</evidence>
<feature type="transmembrane region" description="Helical" evidence="7">
    <location>
        <begin position="81"/>
        <end position="104"/>
    </location>
</feature>
<feature type="domain" description="AAA+ ATPase" evidence="8">
    <location>
        <begin position="232"/>
        <end position="644"/>
    </location>
</feature>
<evidence type="ECO:0000256" key="5">
    <source>
        <dbReference type="ARBA" id="ARBA00023136"/>
    </source>
</evidence>
<organism evidence="9 10">
    <name type="scientific">Enterococcus faecalis TX4248</name>
    <dbReference type="NCBI Taxonomy" id="749495"/>
    <lineage>
        <taxon>Bacteria</taxon>
        <taxon>Bacillati</taxon>
        <taxon>Bacillota</taxon>
        <taxon>Bacilli</taxon>
        <taxon>Lactobacillales</taxon>
        <taxon>Enterococcaceae</taxon>
        <taxon>Enterococcus</taxon>
    </lineage>
</organism>
<keyword evidence="4 7" id="KW-1133">Transmembrane helix</keyword>
<dbReference type="HOGENOM" id="CLU_028586_2_0_9"/>
<dbReference type="Pfam" id="PF12696">
    <property type="entry name" value="TraG-D_C"/>
    <property type="match status" value="1"/>
</dbReference>
<dbReference type="Pfam" id="PF01935">
    <property type="entry name" value="DUF87"/>
    <property type="match status" value="1"/>
</dbReference>
<feature type="transmembrane region" description="Helical" evidence="7">
    <location>
        <begin position="131"/>
        <end position="153"/>
    </location>
</feature>
<evidence type="ECO:0000256" key="1">
    <source>
        <dbReference type="ARBA" id="ARBA00004651"/>
    </source>
</evidence>
<dbReference type="InterPro" id="IPR003593">
    <property type="entry name" value="AAA+_ATPase"/>
</dbReference>
<dbReference type="EMBL" id="AEBR01000049">
    <property type="protein sequence ID" value="EFM82856.1"/>
    <property type="molecule type" value="Genomic_DNA"/>
</dbReference>
<evidence type="ECO:0000256" key="4">
    <source>
        <dbReference type="ARBA" id="ARBA00022989"/>
    </source>
</evidence>
<feature type="compositionally biased region" description="Acidic residues" evidence="6">
    <location>
        <begin position="418"/>
        <end position="429"/>
    </location>
</feature>
<evidence type="ECO:0000313" key="10">
    <source>
        <dbReference type="Proteomes" id="UP000004846"/>
    </source>
</evidence>
<evidence type="ECO:0000256" key="2">
    <source>
        <dbReference type="ARBA" id="ARBA00022475"/>
    </source>
</evidence>
<dbReference type="SUPFAM" id="SSF52540">
    <property type="entry name" value="P-loop containing nucleoside triphosphate hydrolases"/>
    <property type="match status" value="1"/>
</dbReference>
<feature type="transmembrane region" description="Helical" evidence="7">
    <location>
        <begin position="34"/>
        <end position="60"/>
    </location>
</feature>
<accession>A0A125W6P2</accession>
<dbReference type="AlphaFoldDB" id="A0A125W6P2"/>
<dbReference type="SMART" id="SM00382">
    <property type="entry name" value="AAA"/>
    <property type="match status" value="1"/>
</dbReference>
<gene>
    <name evidence="9" type="ORF">HMPREF9498_01537</name>
</gene>
<evidence type="ECO:0000256" key="3">
    <source>
        <dbReference type="ARBA" id="ARBA00022692"/>
    </source>
</evidence>
<evidence type="ECO:0000256" key="7">
    <source>
        <dbReference type="SAM" id="Phobius"/>
    </source>
</evidence>
<dbReference type="InterPro" id="IPR051539">
    <property type="entry name" value="T4SS-coupling_protein"/>
</dbReference>
<keyword evidence="5 7" id="KW-0472">Membrane</keyword>
<dbReference type="GO" id="GO:0005886">
    <property type="term" value="C:plasma membrane"/>
    <property type="evidence" value="ECO:0007669"/>
    <property type="project" value="UniProtKB-SubCell"/>
</dbReference>
<sequence>MQGNNLFNNGLLQPKKPPIGQEQQKMTRYHQLRLVFGLVGVLLYPFAILGSIPLLIGLAVDKKDKAANVFDMDYESFLKRNSIVFLSFSAVLFVINVFAFILWIPRGYLSAYLLFPLNLLHTALRFNWETIVALLIGSSGMGAIFLAFSSFVAKRKVISKEDERKKITESKAYKDREKNKFEESQRFTDEQEEAYEEAVETVDIDKYKELSNQLLLGTSEFGLPYIINFSEFNQHVLVPATTGSGKTTLLQLLVQHAVKFNFPVILIDGKGARDTLESMREIAKFYDKEVHAFTDDGDMRYNPVEHGNDISIRDKLVSLAETESVFYSGAAKALLQVTIQLLDEFKGAKVTLSGDTRTTETVERSLPFVQRFLLPRNVLHLFADAILPNNPKLFEIEVEKKIQKPKKKSVKEGSEILPDSDLDKEEKEEDSQIKNSKFRNISQLGIAQKETETIVLNPETLDLDSYYLLLKRNLRYLPTDKETGENIKQKLFERLFIRYEHKDSPFYLYATSEALQTNINMLLDSELGKLFDTKNAKNVLDVQEIVNQRKLVYVSFNGLIYKEYIRTLAQMLVGDVNYFASEMYRKNVKREVLVIFDEPASYLNETFIDMVNKGRGAGVYGIFTPQTMADIAKLGDKLMEQLVGNVNTLFIGKTNEKGEAEYWSETMGTYQDIDVTSVTEQEDGYSDVGKSDWSGDRGTKRNVDRFKISPNKIKELRTGEFIIYRTAENVNLPPQKVYVRNALNWLKNNSKI</sequence>
<evidence type="ECO:0000256" key="6">
    <source>
        <dbReference type="SAM" id="MobiDB-lite"/>
    </source>
</evidence>
<dbReference type="InterPro" id="IPR032689">
    <property type="entry name" value="TraG-D_C"/>
</dbReference>
<dbReference type="RefSeq" id="WP_001161872.1">
    <property type="nucleotide sequence ID" value="NZ_GL454450.1"/>
</dbReference>
<dbReference type="PANTHER" id="PTHR37937">
    <property type="entry name" value="CONJUGATIVE TRANSFER: DNA TRANSPORT"/>
    <property type="match status" value="1"/>
</dbReference>
<keyword evidence="3 7" id="KW-0812">Transmembrane</keyword>
<protein>
    <recommendedName>
        <fullName evidence="8">AAA+ ATPase domain-containing protein</fullName>
    </recommendedName>
</protein>
<dbReference type="InterPro" id="IPR027417">
    <property type="entry name" value="P-loop_NTPase"/>
</dbReference>